<keyword evidence="1" id="KW-1133">Transmembrane helix</keyword>
<keyword evidence="1" id="KW-0812">Transmembrane</keyword>
<protein>
    <submittedName>
        <fullName evidence="2">Putative ovule protein</fullName>
    </submittedName>
</protein>
<proteinExistence type="predicted"/>
<dbReference type="AlphaFoldDB" id="A0A0V0I5S6"/>
<name>A0A0V0I5S6_SOLCH</name>
<evidence type="ECO:0000256" key="1">
    <source>
        <dbReference type="SAM" id="Phobius"/>
    </source>
</evidence>
<evidence type="ECO:0000313" key="2">
    <source>
        <dbReference type="EMBL" id="JAP27941.1"/>
    </source>
</evidence>
<keyword evidence="1" id="KW-0472">Membrane</keyword>
<feature type="transmembrane region" description="Helical" evidence="1">
    <location>
        <begin position="20"/>
        <end position="36"/>
    </location>
</feature>
<accession>A0A0V0I5S6</accession>
<dbReference type="EMBL" id="GEDG01010638">
    <property type="protein sequence ID" value="JAP27941.1"/>
    <property type="molecule type" value="Transcribed_RNA"/>
</dbReference>
<reference evidence="2" key="1">
    <citation type="submission" date="2015-12" db="EMBL/GenBank/DDBJ databases">
        <title>Gene expression during late stages of embryo sac development: a critical building block for successful pollen-pistil interactions.</title>
        <authorList>
            <person name="Liu Y."/>
            <person name="Joly V."/>
            <person name="Sabar M."/>
            <person name="Matton D.P."/>
        </authorList>
    </citation>
    <scope>NUCLEOTIDE SEQUENCE</scope>
</reference>
<organism evidence="2">
    <name type="scientific">Solanum chacoense</name>
    <name type="common">Chaco potato</name>
    <dbReference type="NCBI Taxonomy" id="4108"/>
    <lineage>
        <taxon>Eukaryota</taxon>
        <taxon>Viridiplantae</taxon>
        <taxon>Streptophyta</taxon>
        <taxon>Embryophyta</taxon>
        <taxon>Tracheophyta</taxon>
        <taxon>Spermatophyta</taxon>
        <taxon>Magnoliopsida</taxon>
        <taxon>eudicotyledons</taxon>
        <taxon>Gunneridae</taxon>
        <taxon>Pentapetalae</taxon>
        <taxon>asterids</taxon>
        <taxon>lamiids</taxon>
        <taxon>Solanales</taxon>
        <taxon>Solanaceae</taxon>
        <taxon>Solanoideae</taxon>
        <taxon>Solaneae</taxon>
        <taxon>Solanum</taxon>
    </lineage>
</organism>
<sequence>MAPSFSFCFLLWIVYENDKVAFHFLILVLASSRFFFHCNKCLSMPNSLNSFIWYYFFLLICIC</sequence>